<sequence length="212" mass="24587">MSTLRNKTLVKRINAAYRQNDAMTCTSRNVEECGSDIQENKISSSGEATEEEKRLNMSVASFKKITNAFVMLRDNNRKLARYLQFVSSHYKKRYEIRVKKLRLSLFKKLKKIQNFDKIAQNDDGRKKCMIILRFNNKLLFCNSHEDALKNKCFAVVVYKISENPKGDKLLCESIAKSTYGEKVIVTKKLITFLNSVDADKYVSDLQKIFNEN</sequence>
<dbReference type="EMBL" id="FJ227128">
    <property type="protein sequence ID" value="ACO53581.1"/>
    <property type="molecule type" value="Genomic_DNA"/>
</dbReference>
<dbReference type="Proteomes" id="UP000203846">
    <property type="component" value="Segment"/>
</dbReference>
<dbReference type="OrthoDB" id="12495at10239"/>
<keyword evidence="2" id="KW-1185">Reference proteome</keyword>
<dbReference type="GeneID" id="7804586"/>
<name>C3TX39_9ABAC</name>
<dbReference type="KEGG" id="vg:7804586"/>
<evidence type="ECO:0000313" key="2">
    <source>
        <dbReference type="Proteomes" id="UP000203846"/>
    </source>
</evidence>
<reference evidence="1 2" key="1">
    <citation type="journal article" date="2009" name="Virus Genes">
        <title>Morphology and genome of Euproctis pseudoconspersa nucleopolyhedrovirus.</title>
        <authorList>
            <person name="Tang X.D."/>
            <person name="Xiao Q."/>
            <person name="Ma X.C."/>
            <person name="Zhu Z.R."/>
            <person name="Zhang C.X."/>
        </authorList>
    </citation>
    <scope>NUCLEOTIDE SEQUENCE [LARGE SCALE GENOMIC DNA]</scope>
    <source>
        <strain evidence="1 2">Hangzhou</strain>
    </source>
</reference>
<evidence type="ECO:0000313" key="1">
    <source>
        <dbReference type="EMBL" id="ACO53581.1"/>
    </source>
</evidence>
<accession>C3TX39</accession>
<protein>
    <submittedName>
        <fullName evidence="1">Uncharacterized protein</fullName>
    </submittedName>
</protein>
<proteinExistence type="predicted"/>
<organism evidence="1 2">
    <name type="scientific">Euproctis pseudoconspersa nucleopolyhedrovirus</name>
    <dbReference type="NCBI Taxonomy" id="307467"/>
    <lineage>
        <taxon>Viruses</taxon>
        <taxon>Viruses incertae sedis</taxon>
        <taxon>Naldaviricetes</taxon>
        <taxon>Lefavirales</taxon>
        <taxon>Baculoviridae</taxon>
        <taxon>Alphabaculovirus</taxon>
        <taxon>Alphabaculovirus eupseudoconspersae</taxon>
    </lineage>
</organism>
<dbReference type="RefSeq" id="YP_002854741.1">
    <property type="nucleotide sequence ID" value="NC_012639.1"/>
</dbReference>